<dbReference type="InterPro" id="IPR043129">
    <property type="entry name" value="ATPase_NBD"/>
</dbReference>
<dbReference type="Proteomes" id="UP000095214">
    <property type="component" value="Chromosome"/>
</dbReference>
<keyword evidence="2 6" id="KW-0547">Nucleotide-binding</keyword>
<dbReference type="GO" id="GO:0140662">
    <property type="term" value="F:ATP-dependent protein folding chaperone"/>
    <property type="evidence" value="ECO:0007669"/>
    <property type="project" value="InterPro"/>
</dbReference>
<dbReference type="AlphaFoldDB" id="A0A1D8B0F2"/>
<evidence type="ECO:0000256" key="4">
    <source>
        <dbReference type="ARBA" id="ARBA00023016"/>
    </source>
</evidence>
<evidence type="ECO:0000313" key="7">
    <source>
        <dbReference type="EMBL" id="AOS46584.1"/>
    </source>
</evidence>
<accession>A0A1D8B0F2</accession>
<organism evidence="7 8">
    <name type="scientific">Pauljensenia hongkongensis</name>
    <dbReference type="NCBI Taxonomy" id="178339"/>
    <lineage>
        <taxon>Bacteria</taxon>
        <taxon>Bacillati</taxon>
        <taxon>Actinomycetota</taxon>
        <taxon>Actinomycetes</taxon>
        <taxon>Actinomycetales</taxon>
        <taxon>Actinomycetaceae</taxon>
        <taxon>Pauljensenia</taxon>
    </lineage>
</organism>
<name>A0A1D8B0F2_9ACTO</name>
<dbReference type="PROSITE" id="PS01036">
    <property type="entry name" value="HSP70_3"/>
    <property type="match status" value="1"/>
</dbReference>
<sequence length="501" mass="53783">MKCGVDFGTTTTTVAVADRGNYPVVSFEDGADTRDYVPSVVAFDDGKLVFGFEADRAARAGAPHIRSFKRFLADPDVTASTSIRLGYRDVELMDVLTRFLAHVADCVRTGSSVSRVRKSEPLEVAVGVPAHAWSGQRFLTLEAFKNAGWDVTTMLNEPSAAGFEYTHRHAGTLNSKRTSVLVYDLGGGTFDASVVEAAGRRHEVLGSRGLNLVGGDDFDTILANLLATAAGTDSARLGEERWAALLDDARAAKEALIPQSRQITVAIDDQQVTIPVTAFYEAATPLVASTIDALEPLLTPVDGVGQLGPDVAGLYVVGGGSQLPLISRVLRERFGRRVHRSPHTAASTAIGLAIGADPDSGFTVREQLSRGVGVFRELSSGSTVSFDTLLTPDMGRTPGQSAGLSRQYLAAHNVGFFRFVEYTSADEAGVPRGDIHPCGDVYFPFDRALQDSDADLSSVEVVRTEEGPLIQEHYWVDENGIVTVEIRDTETGYTVRKELGR</sequence>
<dbReference type="RefSeq" id="WP_009399848.1">
    <property type="nucleotide sequence ID" value="NZ_CP017298.1"/>
</dbReference>
<dbReference type="Gene3D" id="3.30.420.40">
    <property type="match status" value="2"/>
</dbReference>
<evidence type="ECO:0000256" key="5">
    <source>
        <dbReference type="ARBA" id="ARBA00023186"/>
    </source>
</evidence>
<reference evidence="7 8" key="1">
    <citation type="submission" date="2016-09" db="EMBL/GenBank/DDBJ databases">
        <title>Complete genome sequence of Actinomyces hongkongensis HKU8.</title>
        <authorList>
            <person name="Gao Y.-X."/>
            <person name="Zhou Y.-Y."/>
            <person name="Xie Y."/>
            <person name="Wang M."/>
            <person name="Wang S.-J."/>
            <person name="Shen S.-G."/>
        </authorList>
    </citation>
    <scope>NUCLEOTIDE SEQUENCE [LARGE SCALE GENOMIC DNA]</scope>
    <source>
        <strain evidence="7 8">HKU8</strain>
    </source>
</reference>
<dbReference type="Gene3D" id="3.90.640.10">
    <property type="entry name" value="Actin, Chain A, domain 4"/>
    <property type="match status" value="1"/>
</dbReference>
<evidence type="ECO:0000256" key="6">
    <source>
        <dbReference type="RuleBase" id="RU003322"/>
    </source>
</evidence>
<dbReference type="PRINTS" id="PR00301">
    <property type="entry name" value="HEATSHOCK70"/>
</dbReference>
<gene>
    <name evidence="7" type="ORF">BH719_00630</name>
</gene>
<evidence type="ECO:0000313" key="8">
    <source>
        <dbReference type="Proteomes" id="UP000095214"/>
    </source>
</evidence>
<dbReference type="InterPro" id="IPR018181">
    <property type="entry name" value="Heat_shock_70_CS"/>
</dbReference>
<keyword evidence="8" id="KW-1185">Reference proteome</keyword>
<keyword evidence="5" id="KW-0143">Chaperone</keyword>
<evidence type="ECO:0000256" key="2">
    <source>
        <dbReference type="ARBA" id="ARBA00022741"/>
    </source>
</evidence>
<dbReference type="STRING" id="178339.BH719_00630"/>
<comment type="similarity">
    <text evidence="1 6">Belongs to the heat shock protein 70 family.</text>
</comment>
<proteinExistence type="inferred from homology"/>
<protein>
    <submittedName>
        <fullName evidence="7">Chaperone HscA</fullName>
    </submittedName>
</protein>
<dbReference type="PANTHER" id="PTHR19375">
    <property type="entry name" value="HEAT SHOCK PROTEIN 70KDA"/>
    <property type="match status" value="1"/>
</dbReference>
<evidence type="ECO:0000256" key="3">
    <source>
        <dbReference type="ARBA" id="ARBA00022840"/>
    </source>
</evidence>
<dbReference type="InterPro" id="IPR013126">
    <property type="entry name" value="Hsp_70_fam"/>
</dbReference>
<keyword evidence="3 6" id="KW-0067">ATP-binding</keyword>
<dbReference type="EMBL" id="CP017298">
    <property type="protein sequence ID" value="AOS46584.1"/>
    <property type="molecule type" value="Genomic_DNA"/>
</dbReference>
<dbReference type="GO" id="GO:0005524">
    <property type="term" value="F:ATP binding"/>
    <property type="evidence" value="ECO:0007669"/>
    <property type="project" value="UniProtKB-KW"/>
</dbReference>
<dbReference type="PROSITE" id="PS00329">
    <property type="entry name" value="HSP70_2"/>
    <property type="match status" value="1"/>
</dbReference>
<dbReference type="KEGG" id="phon:BH719_00630"/>
<keyword evidence="4" id="KW-0346">Stress response</keyword>
<evidence type="ECO:0000256" key="1">
    <source>
        <dbReference type="ARBA" id="ARBA00007381"/>
    </source>
</evidence>
<dbReference type="OrthoDB" id="9766019at2"/>
<dbReference type="Pfam" id="PF00012">
    <property type="entry name" value="HSP70"/>
    <property type="match status" value="1"/>
</dbReference>
<dbReference type="SUPFAM" id="SSF53067">
    <property type="entry name" value="Actin-like ATPase domain"/>
    <property type="match status" value="2"/>
</dbReference>